<dbReference type="SUPFAM" id="SSF46894">
    <property type="entry name" value="C-terminal effector domain of the bipartite response regulators"/>
    <property type="match status" value="1"/>
</dbReference>
<organism evidence="2 3">
    <name type="scientific">Flavobacterium cheongpyeongense</name>
    <dbReference type="NCBI Taxonomy" id="2212651"/>
    <lineage>
        <taxon>Bacteria</taxon>
        <taxon>Pseudomonadati</taxon>
        <taxon>Bacteroidota</taxon>
        <taxon>Flavobacteriia</taxon>
        <taxon>Flavobacteriales</taxon>
        <taxon>Flavobacteriaceae</taxon>
        <taxon>Flavobacterium</taxon>
    </lineage>
</organism>
<dbReference type="RefSeq" id="WP_110305359.1">
    <property type="nucleotide sequence ID" value="NZ_QJHK01000002.1"/>
</dbReference>
<protein>
    <recommendedName>
        <fullName evidence="1">HTH luxR-type domain-containing protein</fullName>
    </recommendedName>
</protein>
<accession>A0A2V4BTJ9</accession>
<dbReference type="EMBL" id="QJHK01000002">
    <property type="protein sequence ID" value="PXY42388.1"/>
    <property type="molecule type" value="Genomic_DNA"/>
</dbReference>
<evidence type="ECO:0000313" key="3">
    <source>
        <dbReference type="Proteomes" id="UP000247903"/>
    </source>
</evidence>
<feature type="domain" description="HTH luxR-type" evidence="1">
    <location>
        <begin position="221"/>
        <end position="286"/>
    </location>
</feature>
<dbReference type="GO" id="GO:0003677">
    <property type="term" value="F:DNA binding"/>
    <property type="evidence" value="ECO:0007669"/>
    <property type="project" value="InterPro"/>
</dbReference>
<dbReference type="InterPro" id="IPR000792">
    <property type="entry name" value="Tscrpt_reg_LuxR_C"/>
</dbReference>
<dbReference type="InterPro" id="IPR036388">
    <property type="entry name" value="WH-like_DNA-bd_sf"/>
</dbReference>
<sequence length="286" mass="33314">MINKKKSILIGCDDTLILTQVLNALTAISEFAFSYITVLRAIDLVNTAKSLNPDLIIMCFRRNQHIINNNLSNLSKIETPILCLNQNYECESNCWSKNCIIFSYPYKHLNNIDFLNYRIKSLFKFKPDEIQQNATKSFTGKFSQNNTRELSHYVMELDQKIEILQKVKTRISSLYPNVNDSIRKELISIVNSIRTVANDTKIWDDFKIYFEQANPNFLVKLAQKHPSLSSKDLKYCCYIKMNMSNNDITNLLGINQNSVRTHKYRLKKKLTLKKEQDIISYLRSVS</sequence>
<dbReference type="GO" id="GO:0006355">
    <property type="term" value="P:regulation of DNA-templated transcription"/>
    <property type="evidence" value="ECO:0007669"/>
    <property type="project" value="InterPro"/>
</dbReference>
<evidence type="ECO:0000313" key="2">
    <source>
        <dbReference type="EMBL" id="PXY42388.1"/>
    </source>
</evidence>
<reference evidence="2 3" key="1">
    <citation type="submission" date="2018-05" db="EMBL/GenBank/DDBJ databases">
        <title>Flavobacterium sp. strain IMCC34759, incomplete genome.</title>
        <authorList>
            <person name="Joung Y."/>
            <person name="Cho J."/>
        </authorList>
    </citation>
    <scope>NUCLEOTIDE SEQUENCE [LARGE SCALE GENOMIC DNA]</scope>
    <source>
        <strain evidence="2 3">IMCC34759</strain>
    </source>
</reference>
<evidence type="ECO:0000259" key="1">
    <source>
        <dbReference type="PROSITE" id="PS50043"/>
    </source>
</evidence>
<dbReference type="SMART" id="SM00421">
    <property type="entry name" value="HTH_LUXR"/>
    <property type="match status" value="1"/>
</dbReference>
<keyword evidence="3" id="KW-1185">Reference proteome</keyword>
<comment type="caution">
    <text evidence="2">The sequence shown here is derived from an EMBL/GenBank/DDBJ whole genome shotgun (WGS) entry which is preliminary data.</text>
</comment>
<gene>
    <name evidence="2" type="ORF">DMB65_03935</name>
</gene>
<proteinExistence type="predicted"/>
<dbReference type="Proteomes" id="UP000247903">
    <property type="component" value="Unassembled WGS sequence"/>
</dbReference>
<dbReference type="PROSITE" id="PS50043">
    <property type="entry name" value="HTH_LUXR_2"/>
    <property type="match status" value="1"/>
</dbReference>
<name>A0A2V4BTJ9_9FLAO</name>
<dbReference type="InterPro" id="IPR016032">
    <property type="entry name" value="Sig_transdc_resp-reg_C-effctor"/>
</dbReference>
<dbReference type="Gene3D" id="1.10.10.10">
    <property type="entry name" value="Winged helix-like DNA-binding domain superfamily/Winged helix DNA-binding domain"/>
    <property type="match status" value="1"/>
</dbReference>
<dbReference type="AlphaFoldDB" id="A0A2V4BTJ9"/>
<dbReference type="OrthoDB" id="1523128at2"/>